<evidence type="ECO:0008006" key="2">
    <source>
        <dbReference type="Google" id="ProtNLM"/>
    </source>
</evidence>
<dbReference type="AlphaFoldDB" id="A0A8H7XZL8"/>
<evidence type="ECO:0000313" key="1">
    <source>
        <dbReference type="EMBL" id="KAG5170047.1"/>
    </source>
</evidence>
<dbReference type="InterPro" id="IPR032675">
    <property type="entry name" value="LRR_dom_sf"/>
</dbReference>
<reference evidence="1" key="1">
    <citation type="submission" date="2021-02" db="EMBL/GenBank/DDBJ databases">
        <title>Psilocybe cubensis genome.</title>
        <authorList>
            <person name="Mckernan K.J."/>
            <person name="Crawford S."/>
            <person name="Trippe A."/>
            <person name="Kane L.T."/>
            <person name="Mclaughlin S."/>
        </authorList>
    </citation>
    <scope>NUCLEOTIDE SEQUENCE [LARGE SCALE GENOMIC DNA]</scope>
    <source>
        <strain evidence="1">MGC-MH-2018</strain>
    </source>
</reference>
<dbReference type="OrthoDB" id="3071584at2759"/>
<proteinExistence type="predicted"/>
<comment type="caution">
    <text evidence="1">The sequence shown here is derived from an EMBL/GenBank/DDBJ whole genome shotgun (WGS) entry which is preliminary data.</text>
</comment>
<accession>A0A8H7XZL8</accession>
<sequence>MPELYPDIWRHIASFIPRNDLGRLAGVNRTFFELAMANWKCVKFSTGAIQLRFLERLCDPFLGKWIRSLTLILYRNHGPPRKKVGNIQRRISSLVSSFRLFRGANSQARRQRDPEPELFADFEEVLESIAAAAPQFVEIRELSIRCTWNLEPSLTHRSMRPLVSAFSSAAGIRLCCLTLEASLEELKVMLEQRPILYSLEELNLVFKEESHTGNANSGNQSILVDIIAPFIHSLGAHLKTLSIMSFCKREHQELEDFFLAMAPMNSLIRLDIRSAFIRPSRYPRSLTTLFTENLQHLSLPVIPFKLHLEPAVQETLRDWLLLCISNENLFTGLRSLEIYSTKTMESIDITLAYIHRTAPHLSQLTIRSQPLQPNKFSILAHALGHCHHLTDLSFNIHRLGVVVFDQLSRELPYLYRLCISVKERLDLADNSESTDLKNRYYADWNIKDIWIKNSDQNVRRDVMLIIVRSLPSARYLFGVPVSA</sequence>
<dbReference type="EMBL" id="JAFIQS010000004">
    <property type="protein sequence ID" value="KAG5170047.1"/>
    <property type="molecule type" value="Genomic_DNA"/>
</dbReference>
<name>A0A8H7XZL8_PSICU</name>
<organism evidence="1">
    <name type="scientific">Psilocybe cubensis</name>
    <name type="common">Psychedelic mushroom</name>
    <name type="synonym">Stropharia cubensis</name>
    <dbReference type="NCBI Taxonomy" id="181762"/>
    <lineage>
        <taxon>Eukaryota</taxon>
        <taxon>Fungi</taxon>
        <taxon>Dikarya</taxon>
        <taxon>Basidiomycota</taxon>
        <taxon>Agaricomycotina</taxon>
        <taxon>Agaricomycetes</taxon>
        <taxon>Agaricomycetidae</taxon>
        <taxon>Agaricales</taxon>
        <taxon>Agaricineae</taxon>
        <taxon>Strophariaceae</taxon>
        <taxon>Psilocybe</taxon>
    </lineage>
</organism>
<protein>
    <recommendedName>
        <fullName evidence="2">F-box domain-containing protein</fullName>
    </recommendedName>
</protein>
<dbReference type="Gene3D" id="3.80.10.10">
    <property type="entry name" value="Ribonuclease Inhibitor"/>
    <property type="match status" value="1"/>
</dbReference>
<dbReference type="SUPFAM" id="SSF52047">
    <property type="entry name" value="RNI-like"/>
    <property type="match status" value="1"/>
</dbReference>
<gene>
    <name evidence="1" type="ORF">JR316_004431</name>
</gene>